<accession>A0A9X1WKY4</accession>
<dbReference type="AlphaFoldDB" id="A0A9X1WKY4"/>
<evidence type="ECO:0000313" key="2">
    <source>
        <dbReference type="EMBL" id="MCJ7859240.1"/>
    </source>
</evidence>
<dbReference type="Gene3D" id="1.10.30.50">
    <property type="match status" value="1"/>
</dbReference>
<keyword evidence="2" id="KW-0540">Nuclease</keyword>
<dbReference type="SMART" id="SM00507">
    <property type="entry name" value="HNHc"/>
    <property type="match status" value="1"/>
</dbReference>
<keyword evidence="2" id="KW-0378">Hydrolase</keyword>
<dbReference type="Pfam" id="PF01844">
    <property type="entry name" value="HNH"/>
    <property type="match status" value="1"/>
</dbReference>
<dbReference type="GO" id="GO:0004519">
    <property type="term" value="F:endonuclease activity"/>
    <property type="evidence" value="ECO:0007669"/>
    <property type="project" value="UniProtKB-KW"/>
</dbReference>
<name>A0A9X1WKY4_9CORY</name>
<evidence type="ECO:0000259" key="1">
    <source>
        <dbReference type="SMART" id="SM00507"/>
    </source>
</evidence>
<dbReference type="GO" id="GO:0008270">
    <property type="term" value="F:zinc ion binding"/>
    <property type="evidence" value="ECO:0007669"/>
    <property type="project" value="InterPro"/>
</dbReference>
<protein>
    <submittedName>
        <fullName evidence="2">HNH endonuclease</fullName>
    </submittedName>
</protein>
<proteinExistence type="predicted"/>
<organism evidence="2 3">
    <name type="scientific">Corynebacterium kalidii</name>
    <dbReference type="NCBI Taxonomy" id="2931982"/>
    <lineage>
        <taxon>Bacteria</taxon>
        <taxon>Bacillati</taxon>
        <taxon>Actinomycetota</taxon>
        <taxon>Actinomycetes</taxon>
        <taxon>Mycobacteriales</taxon>
        <taxon>Corynebacteriaceae</taxon>
        <taxon>Corynebacterium</taxon>
    </lineage>
</organism>
<dbReference type="InterPro" id="IPR002711">
    <property type="entry name" value="HNH"/>
</dbReference>
<feature type="domain" description="HNH nuclease" evidence="1">
    <location>
        <begin position="9"/>
        <end position="63"/>
    </location>
</feature>
<gene>
    <name evidence="2" type="ORF">MUN33_11040</name>
</gene>
<dbReference type="GO" id="GO:0003676">
    <property type="term" value="F:nucleic acid binding"/>
    <property type="evidence" value="ECO:0007669"/>
    <property type="project" value="InterPro"/>
</dbReference>
<dbReference type="InterPro" id="IPR003615">
    <property type="entry name" value="HNH_nuc"/>
</dbReference>
<reference evidence="2" key="1">
    <citation type="submission" date="2022-04" db="EMBL/GenBank/DDBJ databases">
        <title>Corynebacterium kalidii LD5P10.</title>
        <authorList>
            <person name="Sun J.Q."/>
        </authorList>
    </citation>
    <scope>NUCLEOTIDE SEQUENCE</scope>
    <source>
        <strain evidence="2">LD5P10</strain>
    </source>
</reference>
<sequence>MVKQRMPAAVAREVLERADGACEAMIRGVCTGGAQHLHHRLMRSQGGPHTVANLAAVCSTCHRYVHDNPKFGYESGLLIHPWHPVTWPPAYYRGVYTSREEGT</sequence>
<evidence type="ECO:0000313" key="3">
    <source>
        <dbReference type="Proteomes" id="UP001139207"/>
    </source>
</evidence>
<keyword evidence="3" id="KW-1185">Reference proteome</keyword>
<dbReference type="Proteomes" id="UP001139207">
    <property type="component" value="Unassembled WGS sequence"/>
</dbReference>
<dbReference type="RefSeq" id="WP_244804970.1">
    <property type="nucleotide sequence ID" value="NZ_JALIEA010000017.1"/>
</dbReference>
<dbReference type="CDD" id="cd00085">
    <property type="entry name" value="HNHc"/>
    <property type="match status" value="1"/>
</dbReference>
<comment type="caution">
    <text evidence="2">The sequence shown here is derived from an EMBL/GenBank/DDBJ whole genome shotgun (WGS) entry which is preliminary data.</text>
</comment>
<dbReference type="EMBL" id="JALIEA010000017">
    <property type="protein sequence ID" value="MCJ7859240.1"/>
    <property type="molecule type" value="Genomic_DNA"/>
</dbReference>
<keyword evidence="2" id="KW-0255">Endonuclease</keyword>